<proteinExistence type="predicted"/>
<dbReference type="HOGENOM" id="CLU_161287_0_0_4"/>
<dbReference type="KEGG" id="smur:BWP33_05330"/>
<dbReference type="RefSeq" id="WP_002642015.1">
    <property type="nucleotide sequence ID" value="NZ_CP019448.1"/>
</dbReference>
<evidence type="ECO:0000313" key="2">
    <source>
        <dbReference type="Proteomes" id="UP000017813"/>
    </source>
</evidence>
<dbReference type="STRING" id="641147.HMPREF9021_01039"/>
<gene>
    <name evidence="1" type="ORF">HMPREF9021_01039</name>
</gene>
<dbReference type="OrthoDB" id="8612938at2"/>
<organism evidence="1 2">
    <name type="scientific">Simonsiella muelleri ATCC 29453</name>
    <dbReference type="NCBI Taxonomy" id="641147"/>
    <lineage>
        <taxon>Bacteria</taxon>
        <taxon>Pseudomonadati</taxon>
        <taxon>Pseudomonadota</taxon>
        <taxon>Betaproteobacteria</taxon>
        <taxon>Neisseriales</taxon>
        <taxon>Neisseriaceae</taxon>
        <taxon>Simonsiella</taxon>
    </lineage>
</organism>
<dbReference type="Proteomes" id="UP000017813">
    <property type="component" value="Unassembled WGS sequence"/>
</dbReference>
<dbReference type="eggNOG" id="ENOG5033NC2">
    <property type="taxonomic scope" value="Bacteria"/>
</dbReference>
<name>V9HLQ1_9NEIS</name>
<comment type="caution">
    <text evidence="1">The sequence shown here is derived from an EMBL/GenBank/DDBJ whole genome shotgun (WGS) entry which is preliminary data.</text>
</comment>
<reference evidence="1 2" key="2">
    <citation type="submission" date="2011-10" db="EMBL/GenBank/DDBJ databases">
        <title>The Genome Sequence of Simonsiella muelleri ATCC 29453.</title>
        <authorList>
            <consortium name="The Broad Institute Genome Sequencing Platform"/>
            <consortium name="The Broad Institute Genome Sequencing Center for Infectious Disease"/>
            <person name="Earl A."/>
            <person name="Ward D."/>
            <person name="Feldgarden M."/>
            <person name="Gevers D."/>
            <person name="Izard J."/>
            <person name="Baranova O.V."/>
            <person name="Blanton J.M."/>
            <person name="Tanner A.C."/>
            <person name="Dewhirst F."/>
            <person name="Young S.K."/>
            <person name="Zeng Q."/>
            <person name="Gargeya S."/>
            <person name="Fitzgerald M."/>
            <person name="Haas B."/>
            <person name="Abouelleil A."/>
            <person name="Alvarado L."/>
            <person name="Arachchi H.M."/>
            <person name="Berlin A."/>
            <person name="Brown A."/>
            <person name="Chapman S.B."/>
            <person name="Chen Z."/>
            <person name="Dunbar C."/>
            <person name="Freedman E."/>
            <person name="Gearin G."/>
            <person name="Goldberg J."/>
            <person name="Griggs A."/>
            <person name="Gujja S."/>
            <person name="Heiman D."/>
            <person name="Howarth C."/>
            <person name="Larson L."/>
            <person name="Lui A."/>
            <person name="MacDonald P.J.P."/>
            <person name="Montmayeur A."/>
            <person name="Murphy C."/>
            <person name="Neiman D."/>
            <person name="Pearson M."/>
            <person name="Priest M."/>
            <person name="Roberts A."/>
            <person name="Saif S."/>
            <person name="Shea T."/>
            <person name="Shenoy N."/>
            <person name="Sisk P."/>
            <person name="Stolte C."/>
            <person name="Sykes S."/>
            <person name="Wortman J."/>
            <person name="Nusbaum C."/>
            <person name="Birren B."/>
        </authorList>
    </citation>
    <scope>NUCLEOTIDE SEQUENCE [LARGE SCALE GENOMIC DNA]</scope>
    <source>
        <strain evidence="1 2">ATCC 29453</strain>
    </source>
</reference>
<dbReference type="EMBL" id="ADCY02000034">
    <property type="protein sequence ID" value="EFG31206.1"/>
    <property type="molecule type" value="Genomic_DNA"/>
</dbReference>
<dbReference type="AlphaFoldDB" id="V9HLQ1"/>
<evidence type="ECO:0000313" key="1">
    <source>
        <dbReference type="EMBL" id="EFG31206.1"/>
    </source>
</evidence>
<reference evidence="1 2" key="1">
    <citation type="submission" date="2010-03" db="EMBL/GenBank/DDBJ databases">
        <authorList>
            <consortium name="The Broad Institute Genome Sequencing Platform"/>
            <person name="Ward D."/>
            <person name="Earl A."/>
            <person name="Feldgarden M."/>
            <person name="Gevers D."/>
            <person name="Young S."/>
            <person name="Zeng Q."/>
            <person name="Koehrsen M."/>
            <person name="Alvarado L."/>
            <person name="Berlin A.M."/>
            <person name="Borenstein D."/>
            <person name="Chapman S.B."/>
            <person name="Chen Z."/>
            <person name="Engels R."/>
            <person name="Freedman E."/>
            <person name="Gellesch M."/>
            <person name="Goldberg J."/>
            <person name="Griggs A."/>
            <person name="Gujja S."/>
            <person name="Heilman E.R."/>
            <person name="Heiman D.I."/>
            <person name="Hepburn T.A."/>
            <person name="Howarth C."/>
            <person name="Jen D."/>
            <person name="Larson L."/>
            <person name="Mehta T."/>
            <person name="Park D."/>
            <person name="Pearson M."/>
            <person name="Richards J."/>
            <person name="Roberts A."/>
            <person name="Saif S."/>
            <person name="Shea T.D."/>
            <person name="Shenoy N."/>
            <person name="Sisk P."/>
            <person name="Stolte C."/>
            <person name="Sykes S.N."/>
            <person name="Walk T."/>
            <person name="White J."/>
            <person name="Yandava C."/>
            <person name="Izard J."/>
            <person name="Baranova O.V."/>
            <person name="Blanton J.M."/>
            <person name="Tanner A.C."/>
            <person name="Dewhirst F."/>
            <person name="Haas B."/>
            <person name="Nusbaum C."/>
            <person name="Birren B."/>
        </authorList>
    </citation>
    <scope>NUCLEOTIDE SEQUENCE [LARGE SCALE GENOMIC DNA]</scope>
    <source>
        <strain evidence="1 2">ATCC 29453</strain>
    </source>
</reference>
<sequence length="113" mass="13348">MKAEHLAHWQPDATTEQLNEFIQQNSTLLTLLEEAWAKFAATLPEKTPVSQSNYGENVDWDTLEHFPISHEEMIEFLNHFEKERHHNDRPFGDNIHVNEYNWTIQSDDDSDQN</sequence>
<accession>V9HLQ1</accession>
<protein>
    <submittedName>
        <fullName evidence="1">Uncharacterized protein</fullName>
    </submittedName>
</protein>
<keyword evidence="2" id="KW-1185">Reference proteome</keyword>